<sequence>MRRWKTERVELRAKGGERLVECVARRAGSKKRAKRLIDEGLVSVNGQKELLARRRLKGGEVVRFPLTEAPFKPPNVKLLFRERGVWVFEKPPFITTNEGEKSLEETVRKLFNPNLKVVHRLDKQTTGPVIAVESEKLFEAFKKQFKRREVKKEYLCLVKGKLRSRQTVRRPIDGKSAVSLVTPLEHFKRATLCRVEIETGRKHQIRRHLASVGYPVVGEFLYYRGSWPEELLFCPRIALHFRKLSFTHPATGKRITVESELPKDLKEFIGELER</sequence>
<dbReference type="InterPro" id="IPR036986">
    <property type="entry name" value="S4_RNA-bd_sf"/>
</dbReference>
<gene>
    <name evidence="5" type="ordered locus">Theam_0726</name>
</gene>
<dbReference type="InterPro" id="IPR006145">
    <property type="entry name" value="PsdUridine_synth_RsuA/RluA"/>
</dbReference>
<dbReference type="Gene3D" id="3.10.290.10">
    <property type="entry name" value="RNA-binding S4 domain"/>
    <property type="match status" value="1"/>
</dbReference>
<dbReference type="SUPFAM" id="SSF55174">
    <property type="entry name" value="Alpha-L RNA-binding motif"/>
    <property type="match status" value="1"/>
</dbReference>
<dbReference type="HOGENOM" id="CLU_016902_4_4_0"/>
<feature type="domain" description="RNA-binding S4" evidence="4">
    <location>
        <begin position="17"/>
        <end position="77"/>
    </location>
</feature>
<dbReference type="KEGG" id="tam:Theam_0726"/>
<dbReference type="InterPro" id="IPR050188">
    <property type="entry name" value="RluA_PseudoU_synthase"/>
</dbReference>
<evidence type="ECO:0000256" key="3">
    <source>
        <dbReference type="PROSITE-ProRule" id="PRU00182"/>
    </source>
</evidence>
<evidence type="ECO:0000313" key="6">
    <source>
        <dbReference type="Proteomes" id="UP000006362"/>
    </source>
</evidence>
<dbReference type="STRING" id="648996.Theam_0726"/>
<dbReference type="GO" id="GO:0000455">
    <property type="term" value="P:enzyme-directed rRNA pseudouridine synthesis"/>
    <property type="evidence" value="ECO:0007669"/>
    <property type="project" value="TreeGrafter"/>
</dbReference>
<dbReference type="InterPro" id="IPR002942">
    <property type="entry name" value="S4_RNA-bd"/>
</dbReference>
<dbReference type="SUPFAM" id="SSF55120">
    <property type="entry name" value="Pseudouridine synthase"/>
    <property type="match status" value="1"/>
</dbReference>
<keyword evidence="2" id="KW-0413">Isomerase</keyword>
<keyword evidence="6" id="KW-1185">Reference proteome</keyword>
<evidence type="ECO:0000259" key="4">
    <source>
        <dbReference type="SMART" id="SM00363"/>
    </source>
</evidence>
<protein>
    <submittedName>
        <fullName evidence="5">Pseudouridine synthase</fullName>
    </submittedName>
</protein>
<reference evidence="5" key="1">
    <citation type="submission" date="2011-01" db="EMBL/GenBank/DDBJ databases">
        <title>Complete sequence of chromosome of Thermovibrio ammonificans HB-1.</title>
        <authorList>
            <consortium name="US DOE Joint Genome Institute"/>
            <person name="Lucas S."/>
            <person name="Copeland A."/>
            <person name="Lapidus A."/>
            <person name="Cheng J.-F."/>
            <person name="Goodwin L."/>
            <person name="Pitluck S."/>
            <person name="Davenport K."/>
            <person name="Detter J.C."/>
            <person name="Han C."/>
            <person name="Tapia R."/>
            <person name="Land M."/>
            <person name="Hauser L."/>
            <person name="Kyrpides N."/>
            <person name="Ivanova N."/>
            <person name="Ovchinnikova G."/>
            <person name="Vetriani C."/>
            <person name="Woyke T."/>
        </authorList>
    </citation>
    <scope>NUCLEOTIDE SEQUENCE [LARGE SCALE GENOMIC DNA]</scope>
    <source>
        <strain evidence="5">HB-1</strain>
    </source>
</reference>
<dbReference type="CDD" id="cd02869">
    <property type="entry name" value="PseudoU_synth_RluA_like"/>
    <property type="match status" value="1"/>
</dbReference>
<accession>E8T6A9</accession>
<dbReference type="PROSITE" id="PS50889">
    <property type="entry name" value="S4"/>
    <property type="match status" value="1"/>
</dbReference>
<dbReference type="eggNOG" id="COG0564">
    <property type="taxonomic scope" value="Bacteria"/>
</dbReference>
<comment type="similarity">
    <text evidence="1">Belongs to the pseudouridine synthase RluA family.</text>
</comment>
<evidence type="ECO:0000256" key="2">
    <source>
        <dbReference type="ARBA" id="ARBA00023235"/>
    </source>
</evidence>
<keyword evidence="3" id="KW-0694">RNA-binding</keyword>
<evidence type="ECO:0000313" key="5">
    <source>
        <dbReference type="EMBL" id="ADU96693.1"/>
    </source>
</evidence>
<dbReference type="GO" id="GO:0003723">
    <property type="term" value="F:RNA binding"/>
    <property type="evidence" value="ECO:0007669"/>
    <property type="project" value="UniProtKB-KW"/>
</dbReference>
<evidence type="ECO:0000256" key="1">
    <source>
        <dbReference type="ARBA" id="ARBA00010876"/>
    </source>
</evidence>
<dbReference type="CDD" id="cd00165">
    <property type="entry name" value="S4"/>
    <property type="match status" value="1"/>
</dbReference>
<organism evidence="5 6">
    <name type="scientific">Thermovibrio ammonificans (strain DSM 15698 / JCM 12110 / HB-1)</name>
    <dbReference type="NCBI Taxonomy" id="648996"/>
    <lineage>
        <taxon>Bacteria</taxon>
        <taxon>Pseudomonadati</taxon>
        <taxon>Aquificota</taxon>
        <taxon>Aquificia</taxon>
        <taxon>Desulfurobacteriales</taxon>
        <taxon>Desulfurobacteriaceae</taxon>
        <taxon>Thermovibrio</taxon>
    </lineage>
</organism>
<dbReference type="PANTHER" id="PTHR21600">
    <property type="entry name" value="MITOCHONDRIAL RNA PSEUDOURIDINE SYNTHASE"/>
    <property type="match status" value="1"/>
</dbReference>
<proteinExistence type="inferred from homology"/>
<dbReference type="EMBL" id="CP002444">
    <property type="protein sequence ID" value="ADU96693.1"/>
    <property type="molecule type" value="Genomic_DNA"/>
</dbReference>
<dbReference type="Pfam" id="PF00849">
    <property type="entry name" value="PseudoU_synth_2"/>
    <property type="match status" value="1"/>
</dbReference>
<dbReference type="Proteomes" id="UP000006362">
    <property type="component" value="Chromosome"/>
</dbReference>
<dbReference type="RefSeq" id="WP_013537479.1">
    <property type="nucleotide sequence ID" value="NC_014926.1"/>
</dbReference>
<dbReference type="SMART" id="SM00363">
    <property type="entry name" value="S4"/>
    <property type="match status" value="1"/>
</dbReference>
<dbReference type="InterPro" id="IPR020103">
    <property type="entry name" value="PsdUridine_synth_cat_dom_sf"/>
</dbReference>
<dbReference type="GO" id="GO:0120159">
    <property type="term" value="F:rRNA pseudouridine synthase activity"/>
    <property type="evidence" value="ECO:0007669"/>
    <property type="project" value="UniProtKB-ARBA"/>
</dbReference>
<name>E8T6A9_THEA1</name>
<dbReference type="AlphaFoldDB" id="E8T6A9"/>
<dbReference type="Gene3D" id="3.30.2350.10">
    <property type="entry name" value="Pseudouridine synthase"/>
    <property type="match status" value="1"/>
</dbReference>
<dbReference type="PANTHER" id="PTHR21600:SF44">
    <property type="entry name" value="RIBOSOMAL LARGE SUBUNIT PSEUDOURIDINE SYNTHASE D"/>
    <property type="match status" value="1"/>
</dbReference>